<evidence type="ECO:0000313" key="3">
    <source>
        <dbReference type="EMBL" id="AVO47853.1"/>
    </source>
</evidence>
<name>A0A2R3Q7U5_9BURK</name>
<dbReference type="KEGG" id="mela:C6568_00215"/>
<feature type="compositionally biased region" description="Basic and acidic residues" evidence="1">
    <location>
        <begin position="157"/>
        <end position="193"/>
    </location>
</feature>
<keyword evidence="2" id="KW-0732">Signal</keyword>
<accession>A0A2R3Q7U5</accession>
<evidence type="ECO:0000256" key="1">
    <source>
        <dbReference type="SAM" id="MobiDB-lite"/>
    </source>
</evidence>
<feature type="signal peptide" evidence="2">
    <location>
        <begin position="1"/>
        <end position="23"/>
    </location>
</feature>
<protein>
    <submittedName>
        <fullName evidence="3">Uncharacterized protein</fullName>
    </submittedName>
</protein>
<evidence type="ECO:0000313" key="4">
    <source>
        <dbReference type="Proteomes" id="UP000237925"/>
    </source>
</evidence>
<sequence>MPPRFISHLLAAALAGLATCAWAQQVPGTEATTRDEIARQRQAIAAELAQQEAACHQRFAVEDCLRRVRSAARERDNLLWRQELELGEAERRARAAQRLQSIEERDGAQHVAPPPSQPPQRNPADNAEREQQARERAAQARQRQAAHAAEQQQRAQEQAERLEQSRQRYEARQQKARERREQHERQRAQEASEGRVPARPLPDPMPGGQ</sequence>
<organism evidence="3 4">
    <name type="scientific">Melaminivora suipulveris</name>
    <dbReference type="NCBI Taxonomy" id="2109913"/>
    <lineage>
        <taxon>Bacteria</taxon>
        <taxon>Pseudomonadati</taxon>
        <taxon>Pseudomonadota</taxon>
        <taxon>Betaproteobacteria</taxon>
        <taxon>Burkholderiales</taxon>
        <taxon>Comamonadaceae</taxon>
        <taxon>Melaminivora</taxon>
    </lineage>
</organism>
<keyword evidence="4" id="KW-1185">Reference proteome</keyword>
<dbReference type="Proteomes" id="UP000237925">
    <property type="component" value="Chromosome"/>
</dbReference>
<feature type="compositionally biased region" description="Low complexity" evidence="1">
    <location>
        <begin position="139"/>
        <end position="156"/>
    </location>
</feature>
<feature type="chain" id="PRO_5015342418" evidence="2">
    <location>
        <begin position="24"/>
        <end position="209"/>
    </location>
</feature>
<feature type="region of interest" description="Disordered" evidence="1">
    <location>
        <begin position="95"/>
        <end position="209"/>
    </location>
</feature>
<feature type="compositionally biased region" description="Pro residues" evidence="1">
    <location>
        <begin position="112"/>
        <end position="121"/>
    </location>
</feature>
<dbReference type="EMBL" id="CP027667">
    <property type="protein sequence ID" value="AVO47853.1"/>
    <property type="molecule type" value="Genomic_DNA"/>
</dbReference>
<proteinExistence type="predicted"/>
<gene>
    <name evidence="3" type="ORF">C6568_00215</name>
</gene>
<feature type="compositionally biased region" description="Basic and acidic residues" evidence="1">
    <location>
        <begin position="126"/>
        <end position="138"/>
    </location>
</feature>
<dbReference type="RefSeq" id="WP_106682336.1">
    <property type="nucleotide sequence ID" value="NZ_CP027667.1"/>
</dbReference>
<feature type="compositionally biased region" description="Pro residues" evidence="1">
    <location>
        <begin position="199"/>
        <end position="209"/>
    </location>
</feature>
<reference evidence="3 4" key="1">
    <citation type="submission" date="2018-03" db="EMBL/GenBank/DDBJ databases">
        <title>Genome sequencing of Melaminivora sp.</title>
        <authorList>
            <person name="Kim S.-J."/>
            <person name="Heo J."/>
            <person name="Ahn J.-H."/>
            <person name="Kwon S.-W."/>
        </authorList>
    </citation>
    <scope>NUCLEOTIDE SEQUENCE [LARGE SCALE GENOMIC DNA]</scope>
    <source>
        <strain evidence="3 4">SC2-9</strain>
    </source>
</reference>
<evidence type="ECO:0000256" key="2">
    <source>
        <dbReference type="SAM" id="SignalP"/>
    </source>
</evidence>
<dbReference type="AlphaFoldDB" id="A0A2R3Q7U5"/>